<name>A0A1R3G514_COCAP</name>
<evidence type="ECO:0000313" key="1">
    <source>
        <dbReference type="EMBL" id="OMO53146.1"/>
    </source>
</evidence>
<keyword evidence="2" id="KW-1185">Reference proteome</keyword>
<organism evidence="1 2">
    <name type="scientific">Corchorus capsularis</name>
    <name type="common">Jute</name>
    <dbReference type="NCBI Taxonomy" id="210143"/>
    <lineage>
        <taxon>Eukaryota</taxon>
        <taxon>Viridiplantae</taxon>
        <taxon>Streptophyta</taxon>
        <taxon>Embryophyta</taxon>
        <taxon>Tracheophyta</taxon>
        <taxon>Spermatophyta</taxon>
        <taxon>Magnoliopsida</taxon>
        <taxon>eudicotyledons</taxon>
        <taxon>Gunneridae</taxon>
        <taxon>Pentapetalae</taxon>
        <taxon>rosids</taxon>
        <taxon>malvids</taxon>
        <taxon>Malvales</taxon>
        <taxon>Malvaceae</taxon>
        <taxon>Grewioideae</taxon>
        <taxon>Apeibeae</taxon>
        <taxon>Corchorus</taxon>
    </lineage>
</organism>
<gene>
    <name evidence="1" type="ORF">CCACVL1_28859</name>
</gene>
<protein>
    <submittedName>
        <fullName evidence="1">C-X-C motif chemokine 14-like protein</fullName>
    </submittedName>
</protein>
<dbReference type="AlphaFoldDB" id="A0A1R3G514"/>
<sequence length="163" mass="18023">MTSASICKLLDEEIGQEDKSNHLCLDKNKATLLAGGGTMLFKLVQVATIGDVGVEDDQKSNQNGMKISISICKTKEENPDKQMPHTEFKTVIVNHKCKQQYDGRCHLHSNKSSTANAAPIFSPILSPSSSPVIIYDDADKQSIKAQHKKPFHQQINKSSIFLR</sequence>
<evidence type="ECO:0000313" key="2">
    <source>
        <dbReference type="Proteomes" id="UP000188268"/>
    </source>
</evidence>
<dbReference type="Proteomes" id="UP000188268">
    <property type="component" value="Unassembled WGS sequence"/>
</dbReference>
<proteinExistence type="predicted"/>
<dbReference type="Gramene" id="OMO53146">
    <property type="protein sequence ID" value="OMO53146"/>
    <property type="gene ID" value="CCACVL1_28859"/>
</dbReference>
<reference evidence="1 2" key="1">
    <citation type="submission" date="2013-09" db="EMBL/GenBank/DDBJ databases">
        <title>Corchorus capsularis genome sequencing.</title>
        <authorList>
            <person name="Alam M."/>
            <person name="Haque M.S."/>
            <person name="Islam M.S."/>
            <person name="Emdad E.M."/>
            <person name="Islam M.M."/>
            <person name="Ahmed B."/>
            <person name="Halim A."/>
            <person name="Hossen Q.M.M."/>
            <person name="Hossain M.Z."/>
            <person name="Ahmed R."/>
            <person name="Khan M.M."/>
            <person name="Islam R."/>
            <person name="Rashid M.M."/>
            <person name="Khan S.A."/>
            <person name="Rahman M.S."/>
            <person name="Alam M."/>
        </authorList>
    </citation>
    <scope>NUCLEOTIDE SEQUENCE [LARGE SCALE GENOMIC DNA]</scope>
    <source>
        <strain evidence="2">cv. CVL-1</strain>
        <tissue evidence="1">Whole seedling</tissue>
    </source>
</reference>
<accession>A0A1R3G514</accession>
<comment type="caution">
    <text evidence="1">The sequence shown here is derived from an EMBL/GenBank/DDBJ whole genome shotgun (WGS) entry which is preliminary data.</text>
</comment>
<dbReference type="EMBL" id="AWWV01015292">
    <property type="protein sequence ID" value="OMO53146.1"/>
    <property type="molecule type" value="Genomic_DNA"/>
</dbReference>